<evidence type="ECO:0000313" key="2">
    <source>
        <dbReference type="EMBL" id="EOA81892.1"/>
    </source>
</evidence>
<dbReference type="EMBL" id="KB908855">
    <property type="protein sequence ID" value="EOA81892.1"/>
    <property type="molecule type" value="Genomic_DNA"/>
</dbReference>
<feature type="non-terminal residue" evidence="2">
    <location>
        <position position="294"/>
    </location>
</feature>
<name>R0K0A3_EXST2</name>
<reference evidence="2 3" key="1">
    <citation type="journal article" date="2012" name="PLoS Pathog.">
        <title>Diverse lifestyles and strategies of plant pathogenesis encoded in the genomes of eighteen Dothideomycetes fungi.</title>
        <authorList>
            <person name="Ohm R.A."/>
            <person name="Feau N."/>
            <person name="Henrissat B."/>
            <person name="Schoch C.L."/>
            <person name="Horwitz B.A."/>
            <person name="Barry K.W."/>
            <person name="Condon B.J."/>
            <person name="Copeland A.C."/>
            <person name="Dhillon B."/>
            <person name="Glaser F."/>
            <person name="Hesse C.N."/>
            <person name="Kosti I."/>
            <person name="LaButti K."/>
            <person name="Lindquist E.A."/>
            <person name="Lucas S."/>
            <person name="Salamov A.A."/>
            <person name="Bradshaw R.E."/>
            <person name="Ciuffetti L."/>
            <person name="Hamelin R.C."/>
            <person name="Kema G.H.J."/>
            <person name="Lawrence C."/>
            <person name="Scott J.A."/>
            <person name="Spatafora J.W."/>
            <person name="Turgeon B.G."/>
            <person name="de Wit P.J.G.M."/>
            <person name="Zhong S."/>
            <person name="Goodwin S.B."/>
            <person name="Grigoriev I.V."/>
        </authorList>
    </citation>
    <scope>NUCLEOTIDE SEQUENCE [LARGE SCALE GENOMIC DNA]</scope>
    <source>
        <strain evidence="3">28A</strain>
    </source>
</reference>
<proteinExistence type="predicted"/>
<gene>
    <name evidence="2" type="ORF">SETTUDRAFT_165457</name>
</gene>
<dbReference type="STRING" id="671987.R0K0A3"/>
<reference evidence="2 3" key="2">
    <citation type="journal article" date="2013" name="PLoS Genet.">
        <title>Comparative genome structure, secondary metabolite, and effector coding capacity across Cochliobolus pathogens.</title>
        <authorList>
            <person name="Condon B.J."/>
            <person name="Leng Y."/>
            <person name="Wu D."/>
            <person name="Bushley K.E."/>
            <person name="Ohm R.A."/>
            <person name="Otillar R."/>
            <person name="Martin J."/>
            <person name="Schackwitz W."/>
            <person name="Grimwood J."/>
            <person name="MohdZainudin N."/>
            <person name="Xue C."/>
            <person name="Wang R."/>
            <person name="Manning V.A."/>
            <person name="Dhillon B."/>
            <person name="Tu Z.J."/>
            <person name="Steffenson B.J."/>
            <person name="Salamov A."/>
            <person name="Sun H."/>
            <person name="Lowry S."/>
            <person name="LaButti K."/>
            <person name="Han J."/>
            <person name="Copeland A."/>
            <person name="Lindquist E."/>
            <person name="Barry K."/>
            <person name="Schmutz J."/>
            <person name="Baker S.E."/>
            <person name="Ciuffetti L.M."/>
            <person name="Grigoriev I.V."/>
            <person name="Zhong S."/>
            <person name="Turgeon B.G."/>
        </authorList>
    </citation>
    <scope>NUCLEOTIDE SEQUENCE [LARGE SCALE GENOMIC DNA]</scope>
    <source>
        <strain evidence="3">28A</strain>
    </source>
</reference>
<evidence type="ECO:0000313" key="3">
    <source>
        <dbReference type="Proteomes" id="UP000016935"/>
    </source>
</evidence>
<sequence>MANAAKMREKEFQDLLEVEYRKRLAAFGFTHEQIDAMIDPERAKNQEPPATSSSYARRIPTYSKIHRDFLDVCTLKYYDIPYQNDIDTNYFLILQDLNNYECKVLFEHTRRLRQQEAPQKPETGMADCEIEGNRSGGERHGRSSRDADPRSDISCRNTSQTRVETNRATARGPGSIRLASAPEVQEADHTHSYQLIDPELRVPPFLAWPTTYDHERSEVGFRPHNEVASQMEFDGVLVQITLRIIDKRIYQVRQGLKADSYAASLVLWEKGNHQMTIPADSIPRKKISDLDLKF</sequence>
<accession>R0K0A3</accession>
<feature type="compositionally biased region" description="Basic and acidic residues" evidence="1">
    <location>
        <begin position="136"/>
        <end position="153"/>
    </location>
</feature>
<dbReference type="OrthoDB" id="6133115at2759"/>
<organism evidence="2 3">
    <name type="scientific">Exserohilum turcicum (strain 28A)</name>
    <name type="common">Northern leaf blight fungus</name>
    <name type="synonym">Setosphaeria turcica</name>
    <dbReference type="NCBI Taxonomy" id="671987"/>
    <lineage>
        <taxon>Eukaryota</taxon>
        <taxon>Fungi</taxon>
        <taxon>Dikarya</taxon>
        <taxon>Ascomycota</taxon>
        <taxon>Pezizomycotina</taxon>
        <taxon>Dothideomycetes</taxon>
        <taxon>Pleosporomycetidae</taxon>
        <taxon>Pleosporales</taxon>
        <taxon>Pleosporineae</taxon>
        <taxon>Pleosporaceae</taxon>
        <taxon>Exserohilum</taxon>
    </lineage>
</organism>
<dbReference type="RefSeq" id="XP_008030268.1">
    <property type="nucleotide sequence ID" value="XM_008032077.1"/>
</dbReference>
<protein>
    <submittedName>
        <fullName evidence="2">Uncharacterized protein</fullName>
    </submittedName>
</protein>
<feature type="region of interest" description="Disordered" evidence="1">
    <location>
        <begin position="114"/>
        <end position="173"/>
    </location>
</feature>
<dbReference type="GeneID" id="19399473"/>
<keyword evidence="3" id="KW-1185">Reference proteome</keyword>
<evidence type="ECO:0000256" key="1">
    <source>
        <dbReference type="SAM" id="MobiDB-lite"/>
    </source>
</evidence>
<feature type="compositionally biased region" description="Polar residues" evidence="1">
    <location>
        <begin position="154"/>
        <end position="168"/>
    </location>
</feature>
<dbReference type="Proteomes" id="UP000016935">
    <property type="component" value="Unassembled WGS sequence"/>
</dbReference>
<dbReference type="AlphaFoldDB" id="R0K0A3"/>
<dbReference type="HOGENOM" id="CLU_825267_0_0_1"/>